<gene>
    <name evidence="9" type="ORF">CEW88_21720</name>
</gene>
<protein>
    <submittedName>
        <fullName evidence="9">Cytochrome c</fullName>
    </submittedName>
</protein>
<evidence type="ECO:0000259" key="8">
    <source>
        <dbReference type="PROSITE" id="PS51007"/>
    </source>
</evidence>
<dbReference type="OrthoDB" id="9773456at2"/>
<dbReference type="PANTHER" id="PTHR33751">
    <property type="entry name" value="CBB3-TYPE CYTOCHROME C OXIDASE SUBUNIT FIXP"/>
    <property type="match status" value="1"/>
</dbReference>
<feature type="domain" description="Cytochrome c" evidence="8">
    <location>
        <begin position="21"/>
        <end position="102"/>
    </location>
</feature>
<keyword evidence="5 6" id="KW-0408">Iron</keyword>
<dbReference type="KEGG" id="ypac:CEW88_21720"/>
<evidence type="ECO:0000256" key="7">
    <source>
        <dbReference type="SAM" id="SignalP"/>
    </source>
</evidence>
<dbReference type="AlphaFoldDB" id="A0A2U8HKS9"/>
<keyword evidence="9" id="KW-0614">Plasmid</keyword>
<feature type="signal peptide" evidence="7">
    <location>
        <begin position="1"/>
        <end position="23"/>
    </location>
</feature>
<name>A0A2U8HKS9_9RHOB</name>
<dbReference type="PROSITE" id="PS51007">
    <property type="entry name" value="CYTC"/>
    <property type="match status" value="2"/>
</dbReference>
<proteinExistence type="predicted"/>
<keyword evidence="1" id="KW-0813">Transport</keyword>
<dbReference type="GO" id="GO:0009055">
    <property type="term" value="F:electron transfer activity"/>
    <property type="evidence" value="ECO:0007669"/>
    <property type="project" value="InterPro"/>
</dbReference>
<dbReference type="Gene3D" id="1.10.760.10">
    <property type="entry name" value="Cytochrome c-like domain"/>
    <property type="match status" value="2"/>
</dbReference>
<dbReference type="EMBL" id="CP022192">
    <property type="protein sequence ID" value="AWI86388.1"/>
    <property type="molecule type" value="Genomic_DNA"/>
</dbReference>
<sequence>MTLRSARLLVLLAATALAPPASAKDGFVLDDEVAICTGCHGEDGVPVDPDYPAIWGQQYFYIYTQLRDYAAGRRENEIMTGIAADYDKDQAKQLAEHFAAQTWPAIPSQAQDGDEALANTAFTAGQCSACHGKWQGDSRIPRLAGQQAGYLSKTMHDFKNEVRMNAPDMTNLMKQYDAPTIEAMSRYLASLVIR</sequence>
<keyword evidence="3 6" id="KW-0479">Metal-binding</keyword>
<dbReference type="InterPro" id="IPR050597">
    <property type="entry name" value="Cytochrome_c_Oxidase_Subunit"/>
</dbReference>
<dbReference type="InterPro" id="IPR009056">
    <property type="entry name" value="Cyt_c-like_dom"/>
</dbReference>
<keyword evidence="7" id="KW-0732">Signal</keyword>
<dbReference type="RefSeq" id="WP_108970489.1">
    <property type="nucleotide sequence ID" value="NZ_CP022192.1"/>
</dbReference>
<evidence type="ECO:0000313" key="10">
    <source>
        <dbReference type="Proteomes" id="UP000244915"/>
    </source>
</evidence>
<evidence type="ECO:0000256" key="5">
    <source>
        <dbReference type="ARBA" id="ARBA00023004"/>
    </source>
</evidence>
<evidence type="ECO:0000256" key="3">
    <source>
        <dbReference type="ARBA" id="ARBA00022723"/>
    </source>
</evidence>
<dbReference type="InterPro" id="IPR036909">
    <property type="entry name" value="Cyt_c-like_dom_sf"/>
</dbReference>
<organism evidence="9 10">
    <name type="scientific">Alloyangia pacifica</name>
    <dbReference type="NCBI Taxonomy" id="311180"/>
    <lineage>
        <taxon>Bacteria</taxon>
        <taxon>Pseudomonadati</taxon>
        <taxon>Pseudomonadota</taxon>
        <taxon>Alphaproteobacteria</taxon>
        <taxon>Rhodobacterales</taxon>
        <taxon>Roseobacteraceae</taxon>
        <taxon>Alloyangia</taxon>
    </lineage>
</organism>
<dbReference type="SUPFAM" id="SSF46626">
    <property type="entry name" value="Cytochrome c"/>
    <property type="match status" value="2"/>
</dbReference>
<keyword evidence="4" id="KW-0249">Electron transport</keyword>
<keyword evidence="2 6" id="KW-0349">Heme</keyword>
<evidence type="ECO:0000256" key="1">
    <source>
        <dbReference type="ARBA" id="ARBA00022448"/>
    </source>
</evidence>
<evidence type="ECO:0000256" key="6">
    <source>
        <dbReference type="PROSITE-ProRule" id="PRU00433"/>
    </source>
</evidence>
<dbReference type="GO" id="GO:0046872">
    <property type="term" value="F:metal ion binding"/>
    <property type="evidence" value="ECO:0007669"/>
    <property type="project" value="UniProtKB-KW"/>
</dbReference>
<dbReference type="PANTHER" id="PTHR33751:SF9">
    <property type="entry name" value="CYTOCHROME C4"/>
    <property type="match status" value="1"/>
</dbReference>
<geneLocation type="plasmid" evidence="9 10">
    <name>unnamed2</name>
</geneLocation>
<reference evidence="9 10" key="1">
    <citation type="submission" date="2017-06" db="EMBL/GenBank/DDBJ databases">
        <title>Yangia sp. YSBP01 complete genome sequence.</title>
        <authorList>
            <person name="Woo J.-H."/>
            <person name="Kim H.-S."/>
        </authorList>
    </citation>
    <scope>NUCLEOTIDE SEQUENCE [LARGE SCALE GENOMIC DNA]</scope>
    <source>
        <strain evidence="9 10">YSBP01</strain>
        <plasmid evidence="9 10">unnamed2</plasmid>
    </source>
</reference>
<feature type="domain" description="Cytochrome c" evidence="8">
    <location>
        <begin position="113"/>
        <end position="192"/>
    </location>
</feature>
<feature type="chain" id="PRO_5015933114" evidence="7">
    <location>
        <begin position="24"/>
        <end position="194"/>
    </location>
</feature>
<dbReference type="Proteomes" id="UP000244915">
    <property type="component" value="Plasmid unnamed2"/>
</dbReference>
<evidence type="ECO:0000256" key="2">
    <source>
        <dbReference type="ARBA" id="ARBA00022617"/>
    </source>
</evidence>
<accession>A0A2U8HKS9</accession>
<evidence type="ECO:0000256" key="4">
    <source>
        <dbReference type="ARBA" id="ARBA00022982"/>
    </source>
</evidence>
<evidence type="ECO:0000313" key="9">
    <source>
        <dbReference type="EMBL" id="AWI86388.1"/>
    </source>
</evidence>
<dbReference type="GO" id="GO:0020037">
    <property type="term" value="F:heme binding"/>
    <property type="evidence" value="ECO:0007669"/>
    <property type="project" value="InterPro"/>
</dbReference>